<protein>
    <recommendedName>
        <fullName evidence="1">Transposase DDE domain-containing protein</fullName>
    </recommendedName>
</protein>
<accession>W6TE08</accession>
<dbReference type="EMBL" id="AWTR02000050">
    <property type="protein sequence ID" value="ETZ07328.1"/>
    <property type="molecule type" value="Genomic_DNA"/>
</dbReference>
<name>W6TE08_HOLOB</name>
<evidence type="ECO:0000259" key="1">
    <source>
        <dbReference type="Pfam" id="PF13612"/>
    </source>
</evidence>
<organism evidence="2 3">
    <name type="scientific">Holospora obtusa F1</name>
    <dbReference type="NCBI Taxonomy" id="1399147"/>
    <lineage>
        <taxon>Bacteria</taxon>
        <taxon>Pseudomonadati</taxon>
        <taxon>Pseudomonadota</taxon>
        <taxon>Alphaproteobacteria</taxon>
        <taxon>Holosporales</taxon>
        <taxon>Holosporaceae</taxon>
        <taxon>Holospora</taxon>
    </lineage>
</organism>
<feature type="domain" description="Transposase DDE" evidence="1">
    <location>
        <begin position="44"/>
        <end position="108"/>
    </location>
</feature>
<dbReference type="Pfam" id="PF13612">
    <property type="entry name" value="DDE_Tnp_1_3"/>
    <property type="match status" value="1"/>
</dbReference>
<sequence>MDPLFQHVTLNGLAIPILFWGQAVPLKTKNILDLRDIFSLIKKDQKEVILNFTMAEANIHERNILPELTANYKGMTIANKGLIRSTLRQEFREIDLSLQTPLKNNMKDTRPK</sequence>
<dbReference type="InterPro" id="IPR025668">
    <property type="entry name" value="Tnp_DDE_dom"/>
</dbReference>
<evidence type="ECO:0000313" key="2">
    <source>
        <dbReference type="EMBL" id="ETZ07328.1"/>
    </source>
</evidence>
<gene>
    <name evidence="2" type="ORF">P618_200484</name>
</gene>
<dbReference type="Proteomes" id="UP000019112">
    <property type="component" value="Unassembled WGS sequence"/>
</dbReference>
<reference evidence="2 3" key="1">
    <citation type="journal article" date="2014" name="FEMS Microbiol. Lett.">
        <title>Draft genome sequences of three Holospora species (Holospora obtusa, Holospora undulata, and Holospora elegans), endonuclear symbiotic bacteria of the ciliate Paramecium caudatum.</title>
        <authorList>
            <person name="Dohra H."/>
            <person name="Tanaka K."/>
            <person name="Suzuki T."/>
            <person name="Fujishima M."/>
            <person name="Suzuki H."/>
        </authorList>
    </citation>
    <scope>NUCLEOTIDE SEQUENCE [LARGE SCALE GENOMIC DNA]</scope>
    <source>
        <strain evidence="2 3">F1</strain>
    </source>
</reference>
<dbReference type="eggNOG" id="COG3039">
    <property type="taxonomic scope" value="Bacteria"/>
</dbReference>
<dbReference type="AlphaFoldDB" id="W6TE08"/>
<evidence type="ECO:0000313" key="3">
    <source>
        <dbReference type="Proteomes" id="UP000019112"/>
    </source>
</evidence>
<keyword evidence="3" id="KW-1185">Reference proteome</keyword>
<comment type="caution">
    <text evidence="2">The sequence shown here is derived from an EMBL/GenBank/DDBJ whole genome shotgun (WGS) entry which is preliminary data.</text>
</comment>
<proteinExistence type="predicted"/>